<organism evidence="12 13">
    <name type="scientific">Morella rubra</name>
    <name type="common">Chinese bayberry</name>
    <dbReference type="NCBI Taxonomy" id="262757"/>
    <lineage>
        <taxon>Eukaryota</taxon>
        <taxon>Viridiplantae</taxon>
        <taxon>Streptophyta</taxon>
        <taxon>Embryophyta</taxon>
        <taxon>Tracheophyta</taxon>
        <taxon>Spermatophyta</taxon>
        <taxon>Magnoliopsida</taxon>
        <taxon>eudicotyledons</taxon>
        <taxon>Gunneridae</taxon>
        <taxon>Pentapetalae</taxon>
        <taxon>rosids</taxon>
        <taxon>fabids</taxon>
        <taxon>Fagales</taxon>
        <taxon>Myricaceae</taxon>
        <taxon>Morella</taxon>
    </lineage>
</organism>
<evidence type="ECO:0000256" key="4">
    <source>
        <dbReference type="ARBA" id="ARBA00022737"/>
    </source>
</evidence>
<dbReference type="InterPro" id="IPR038408">
    <property type="entry name" value="GNK2_sf"/>
</dbReference>
<evidence type="ECO:0000313" key="12">
    <source>
        <dbReference type="EMBL" id="KAB1211096.1"/>
    </source>
</evidence>
<accession>A0A6A1VFZ3</accession>
<dbReference type="Gene3D" id="3.30.430.20">
    <property type="entry name" value="Gnk2 domain, C-X8-C-X2-C motif"/>
    <property type="match status" value="2"/>
</dbReference>
<dbReference type="OrthoDB" id="4062651at2759"/>
<dbReference type="GO" id="GO:0004674">
    <property type="term" value="F:protein serine/threonine kinase activity"/>
    <property type="evidence" value="ECO:0007669"/>
    <property type="project" value="UniProtKB-KW"/>
</dbReference>
<evidence type="ECO:0000256" key="2">
    <source>
        <dbReference type="ARBA" id="ARBA00022679"/>
    </source>
</evidence>
<keyword evidence="4" id="KW-0677">Repeat</keyword>
<evidence type="ECO:0000256" key="9">
    <source>
        <dbReference type="SAM" id="Phobius"/>
    </source>
</evidence>
<evidence type="ECO:0000256" key="6">
    <source>
        <dbReference type="ARBA" id="ARBA00022777"/>
    </source>
</evidence>
<reference evidence="12 13" key="1">
    <citation type="journal article" date="2019" name="Plant Biotechnol. J.">
        <title>The red bayberry genome and genetic basis of sex determination.</title>
        <authorList>
            <person name="Jia H.M."/>
            <person name="Jia H.J."/>
            <person name="Cai Q.L."/>
            <person name="Wang Y."/>
            <person name="Zhao H.B."/>
            <person name="Yang W.F."/>
            <person name="Wang G.Y."/>
            <person name="Li Y.H."/>
            <person name="Zhan D.L."/>
            <person name="Shen Y.T."/>
            <person name="Niu Q.F."/>
            <person name="Chang L."/>
            <person name="Qiu J."/>
            <person name="Zhao L."/>
            <person name="Xie H.B."/>
            <person name="Fu W.Y."/>
            <person name="Jin J."/>
            <person name="Li X.W."/>
            <person name="Jiao Y."/>
            <person name="Zhou C.C."/>
            <person name="Tu T."/>
            <person name="Chai C.Y."/>
            <person name="Gao J.L."/>
            <person name="Fan L.J."/>
            <person name="van de Weg E."/>
            <person name="Wang J.Y."/>
            <person name="Gao Z.S."/>
        </authorList>
    </citation>
    <scope>NUCLEOTIDE SEQUENCE [LARGE SCALE GENOMIC DNA]</scope>
    <source>
        <tissue evidence="12">Leaves</tissue>
    </source>
</reference>
<evidence type="ECO:0000313" key="13">
    <source>
        <dbReference type="Proteomes" id="UP000516437"/>
    </source>
</evidence>
<dbReference type="PANTHER" id="PTHR47973">
    <property type="entry name" value="CYSTEINE-RICH RECEPTOR-LIKE PROTEIN KINASE 3"/>
    <property type="match status" value="1"/>
</dbReference>
<keyword evidence="8 12" id="KW-0675">Receptor</keyword>
<dbReference type="InterPro" id="IPR002902">
    <property type="entry name" value="GNK2"/>
</dbReference>
<evidence type="ECO:0000259" key="11">
    <source>
        <dbReference type="PROSITE" id="PS51473"/>
    </source>
</evidence>
<keyword evidence="5" id="KW-0547">Nucleotide-binding</keyword>
<keyword evidence="6 12" id="KW-0418">Kinase</keyword>
<comment type="caution">
    <text evidence="12">The sequence shown here is derived from an EMBL/GenBank/DDBJ whole genome shotgun (WGS) entry which is preliminary data.</text>
</comment>
<feature type="chain" id="PRO_5025683583" evidence="10">
    <location>
        <begin position="31"/>
        <end position="455"/>
    </location>
</feature>
<proteinExistence type="predicted"/>
<evidence type="ECO:0000256" key="5">
    <source>
        <dbReference type="ARBA" id="ARBA00022741"/>
    </source>
</evidence>
<protein>
    <submittedName>
        <fullName evidence="12">Cysteine-rich receptor-like protein kinase 42</fullName>
    </submittedName>
</protein>
<dbReference type="EMBL" id="RXIC02000024">
    <property type="protein sequence ID" value="KAB1211096.1"/>
    <property type="molecule type" value="Genomic_DNA"/>
</dbReference>
<evidence type="ECO:0000256" key="10">
    <source>
        <dbReference type="SAM" id="SignalP"/>
    </source>
</evidence>
<keyword evidence="7" id="KW-0067">ATP-binding</keyword>
<dbReference type="PROSITE" id="PS51473">
    <property type="entry name" value="GNK2"/>
    <property type="match status" value="2"/>
</dbReference>
<dbReference type="Pfam" id="PF01657">
    <property type="entry name" value="Stress-antifung"/>
    <property type="match status" value="2"/>
</dbReference>
<feature type="transmembrane region" description="Helical" evidence="9">
    <location>
        <begin position="280"/>
        <end position="299"/>
    </location>
</feature>
<dbReference type="Proteomes" id="UP000516437">
    <property type="component" value="Chromosome 6"/>
</dbReference>
<evidence type="ECO:0000256" key="3">
    <source>
        <dbReference type="ARBA" id="ARBA00022729"/>
    </source>
</evidence>
<evidence type="ECO:0000256" key="8">
    <source>
        <dbReference type="ARBA" id="ARBA00023170"/>
    </source>
</evidence>
<feature type="domain" description="Gnk2-homologous" evidence="11">
    <location>
        <begin position="150"/>
        <end position="256"/>
    </location>
</feature>
<dbReference type="Gene3D" id="1.10.510.10">
    <property type="entry name" value="Transferase(Phosphotransferase) domain 1"/>
    <property type="match status" value="1"/>
</dbReference>
<gene>
    <name evidence="12" type="ORF">CJ030_MR6G018082</name>
</gene>
<keyword evidence="9" id="KW-0472">Membrane</keyword>
<feature type="domain" description="Gnk2-homologous" evidence="11">
    <location>
        <begin position="36"/>
        <end position="139"/>
    </location>
</feature>
<keyword evidence="9" id="KW-1133">Transmembrane helix</keyword>
<keyword evidence="13" id="KW-1185">Reference proteome</keyword>
<dbReference type="InterPro" id="IPR052059">
    <property type="entry name" value="CR_Ser/Thr_kinase"/>
</dbReference>
<keyword evidence="9" id="KW-0812">Transmembrane</keyword>
<dbReference type="CDD" id="cd23509">
    <property type="entry name" value="Gnk2-like"/>
    <property type="match status" value="2"/>
</dbReference>
<sequence>MNVPRNMQYGGLSLTMVLTCWLWLRLGVVADPQTKYLLNGGCTTSFNASKVQHFHTNLNAAFSDLEDQLRRNKHFAKARVARGSVPAYAMVQCRNYLSNADCIACFKAAESQIISNCSTAGGAQVIYDSCFLRYETSNFYPQTTLPGSDKAICQKQMASQARSLLLNFTAAVGGLLADLKVATPRIKGFFGASKEGVLAGRGGHVYAVAQCVETATENGCQKCLKKAYKKARRCLPGKRVRAVDAGCFLRYSDTASFFADNQITMIDHYLRNGPATKKKAIIQGVVGGVPVLLLIALIFKLTRRPKAALRGDILGTAELRGPMNYKYKDLKSATRISVKKTNLAKETEQWVAAALIRYPLHPPLTARGLAYLHEEFHAWNQYENGTLLELVDETLDPKDYTAEEAKRIIEIALMCTQSFASLRPPMSEVVLLLKSNEGSLEHPPPTKPAYVASYS</sequence>
<evidence type="ECO:0000256" key="7">
    <source>
        <dbReference type="ARBA" id="ARBA00022840"/>
    </source>
</evidence>
<evidence type="ECO:0000256" key="1">
    <source>
        <dbReference type="ARBA" id="ARBA00022527"/>
    </source>
</evidence>
<dbReference type="GO" id="GO:0005524">
    <property type="term" value="F:ATP binding"/>
    <property type="evidence" value="ECO:0007669"/>
    <property type="project" value="UniProtKB-KW"/>
</dbReference>
<feature type="signal peptide" evidence="10">
    <location>
        <begin position="1"/>
        <end position="30"/>
    </location>
</feature>
<keyword evidence="1" id="KW-0723">Serine/threonine-protein kinase</keyword>
<keyword evidence="2" id="KW-0808">Transferase</keyword>
<name>A0A6A1VFZ3_9ROSI</name>
<dbReference type="AlphaFoldDB" id="A0A6A1VFZ3"/>
<keyword evidence="3 10" id="KW-0732">Signal</keyword>